<dbReference type="GeneID" id="25266913"/>
<protein>
    <recommendedName>
        <fullName evidence="5 16">CDP-diacylglycerol--inositol 3-phosphatidyltransferase</fullName>
        <ecNumber evidence="5 16">2.7.8.11</ecNumber>
    </recommendedName>
</protein>
<gene>
    <name evidence="19" type="ORF">K437DRAFT_279817</name>
</gene>
<evidence type="ECO:0000256" key="16">
    <source>
        <dbReference type="PIRNR" id="PIRNR000848"/>
    </source>
</evidence>
<dbReference type="GO" id="GO:0016020">
    <property type="term" value="C:membrane"/>
    <property type="evidence" value="ECO:0007669"/>
    <property type="project" value="UniProtKB-SubCell"/>
</dbReference>
<dbReference type="HOGENOM" id="CLU_067602_0_0_1"/>
<dbReference type="PANTHER" id="PTHR15362">
    <property type="entry name" value="PHOSPHATIDYLINOSITOL SYNTHASE"/>
    <property type="match status" value="1"/>
</dbReference>
<evidence type="ECO:0000313" key="20">
    <source>
        <dbReference type="Proteomes" id="UP000027361"/>
    </source>
</evidence>
<comment type="cofactor">
    <cofactor evidence="1">
        <name>Mn(2+)</name>
        <dbReference type="ChEBI" id="CHEBI:29035"/>
    </cofactor>
</comment>
<comment type="cofactor">
    <cofactor evidence="2">
        <name>Mg(2+)</name>
        <dbReference type="ChEBI" id="CHEBI:18420"/>
    </cofactor>
</comment>
<sequence length="250" mass="28187">MQENVFLFVPNLIGYSRIILAALSLYFMEGNPKNCTVLYCISCLLDAFDGMAARALGQSTKFGAVLDMVTDRCTTACLLCFLTAAYPRAAIIFQGLITLDFASHYIHMYSSLVMGSKSHKTVSKEVSKWLWYYYNDSRTLFIFCAGNEIFFVCLYLMAFYTRPLGIDPFYLLLSLGRRNAEAIMQSALAHPLSTHARLLTLVRDLTWPQLLGAVTFPICAVKQLINAIQFWKAAKTLAHIDLVERNKSKL</sequence>
<dbReference type="InterPro" id="IPR014387">
    <property type="entry name" value="CDP_diag_ino_3_P_euk"/>
</dbReference>
<keyword evidence="10" id="KW-0460">Magnesium</keyword>
<comment type="catalytic activity">
    <reaction evidence="16">
        <text>a CDP-1,2-diacyl-sn-glycerol + myo-inositol = a 1,2-diacyl-sn-glycero-3-phospho-(1D-myo-inositol) + CMP + H(+)</text>
        <dbReference type="Rhea" id="RHEA:11580"/>
        <dbReference type="ChEBI" id="CHEBI:15378"/>
        <dbReference type="ChEBI" id="CHEBI:17268"/>
        <dbReference type="ChEBI" id="CHEBI:57880"/>
        <dbReference type="ChEBI" id="CHEBI:58332"/>
        <dbReference type="ChEBI" id="CHEBI:60377"/>
        <dbReference type="EC" id="2.7.8.11"/>
    </reaction>
</comment>
<keyword evidence="12 16" id="KW-0443">Lipid metabolism</keyword>
<evidence type="ECO:0000256" key="18">
    <source>
        <dbReference type="SAM" id="Phobius"/>
    </source>
</evidence>
<dbReference type="GO" id="GO:0006661">
    <property type="term" value="P:phosphatidylinositol biosynthetic process"/>
    <property type="evidence" value="ECO:0007669"/>
    <property type="project" value="TreeGrafter"/>
</dbReference>
<accession>A0A066V771</accession>
<dbReference type="FunCoup" id="A0A066V771">
    <property type="interactions" value="425"/>
</dbReference>
<dbReference type="EC" id="2.7.8.11" evidence="5 16"/>
<evidence type="ECO:0000256" key="14">
    <source>
        <dbReference type="ARBA" id="ARBA00023209"/>
    </source>
</evidence>
<keyword evidence="6 16" id="KW-0444">Lipid biosynthesis</keyword>
<comment type="caution">
    <text evidence="19">The sequence shown here is derived from an EMBL/GenBank/DDBJ whole genome shotgun (WGS) entry which is preliminary data.</text>
</comment>
<dbReference type="STRING" id="1037660.A0A066V771"/>
<comment type="subcellular location">
    <subcellularLocation>
        <location evidence="3">Membrane</location>
        <topology evidence="3">Multi-pass membrane protein</topology>
    </subcellularLocation>
</comment>
<feature type="transmembrane region" description="Helical" evidence="18">
    <location>
        <begin position="140"/>
        <end position="160"/>
    </location>
</feature>
<dbReference type="Pfam" id="PF01066">
    <property type="entry name" value="CDP-OH_P_transf"/>
    <property type="match status" value="1"/>
</dbReference>
<keyword evidence="7 16" id="KW-0808">Transferase</keyword>
<evidence type="ECO:0000313" key="19">
    <source>
        <dbReference type="EMBL" id="KDN36133.1"/>
    </source>
</evidence>
<evidence type="ECO:0000256" key="17">
    <source>
        <dbReference type="RuleBase" id="RU003750"/>
    </source>
</evidence>
<dbReference type="InterPro" id="IPR048254">
    <property type="entry name" value="CDP_ALCOHOL_P_TRANSF_CS"/>
</dbReference>
<dbReference type="InterPro" id="IPR043130">
    <property type="entry name" value="CDP-OH_PTrfase_TM_dom"/>
</dbReference>
<evidence type="ECO:0000256" key="13">
    <source>
        <dbReference type="ARBA" id="ARBA00023136"/>
    </source>
</evidence>
<name>A0A066V771_TILAU</name>
<evidence type="ECO:0000256" key="10">
    <source>
        <dbReference type="ARBA" id="ARBA00022842"/>
    </source>
</evidence>
<reference evidence="19 20" key="1">
    <citation type="submission" date="2014-05" db="EMBL/GenBank/DDBJ databases">
        <title>Draft genome sequence of a rare smut relative, Tilletiaria anomala UBC 951.</title>
        <authorList>
            <consortium name="DOE Joint Genome Institute"/>
            <person name="Toome M."/>
            <person name="Kuo A."/>
            <person name="Henrissat B."/>
            <person name="Lipzen A."/>
            <person name="Tritt A."/>
            <person name="Yoshinaga Y."/>
            <person name="Zane M."/>
            <person name="Barry K."/>
            <person name="Grigoriev I.V."/>
            <person name="Spatafora J.W."/>
            <person name="Aimea M.C."/>
        </authorList>
    </citation>
    <scope>NUCLEOTIDE SEQUENCE [LARGE SCALE GENOMIC DNA]</scope>
    <source>
        <strain evidence="19 20">UBC 951</strain>
    </source>
</reference>
<keyword evidence="13 16" id="KW-0472">Membrane</keyword>
<evidence type="ECO:0000256" key="6">
    <source>
        <dbReference type="ARBA" id="ARBA00022516"/>
    </source>
</evidence>
<dbReference type="InParanoid" id="A0A066V771"/>
<dbReference type="RefSeq" id="XP_013239953.1">
    <property type="nucleotide sequence ID" value="XM_013384499.1"/>
</dbReference>
<keyword evidence="15 16" id="KW-1208">Phospholipid metabolism</keyword>
<dbReference type="Gene3D" id="1.20.120.1760">
    <property type="match status" value="1"/>
</dbReference>
<proteinExistence type="inferred from homology"/>
<evidence type="ECO:0000256" key="15">
    <source>
        <dbReference type="ARBA" id="ARBA00023264"/>
    </source>
</evidence>
<evidence type="ECO:0000256" key="5">
    <source>
        <dbReference type="ARBA" id="ARBA00013212"/>
    </source>
</evidence>
<feature type="transmembrane region" description="Helical" evidence="18">
    <location>
        <begin position="6"/>
        <end position="28"/>
    </location>
</feature>
<dbReference type="GO" id="GO:0046872">
    <property type="term" value="F:metal ion binding"/>
    <property type="evidence" value="ECO:0007669"/>
    <property type="project" value="UniProtKB-KW"/>
</dbReference>
<evidence type="ECO:0000256" key="1">
    <source>
        <dbReference type="ARBA" id="ARBA00001936"/>
    </source>
</evidence>
<evidence type="ECO:0000256" key="8">
    <source>
        <dbReference type="ARBA" id="ARBA00022692"/>
    </source>
</evidence>
<dbReference type="OrthoDB" id="10251079at2759"/>
<keyword evidence="11 18" id="KW-1133">Transmembrane helix</keyword>
<evidence type="ECO:0000256" key="11">
    <source>
        <dbReference type="ARBA" id="ARBA00022989"/>
    </source>
</evidence>
<dbReference type="InterPro" id="IPR000462">
    <property type="entry name" value="CDP-OH_P_trans"/>
</dbReference>
<dbReference type="PIRSF" id="PIRSF000848">
    <property type="entry name" value="CDP_diag_ino_3_P"/>
    <property type="match status" value="1"/>
</dbReference>
<comment type="similarity">
    <text evidence="4 16 17">Belongs to the CDP-alcohol phosphatidyltransferase class-I family.</text>
</comment>
<dbReference type="EMBL" id="JMSN01000181">
    <property type="protein sequence ID" value="KDN36133.1"/>
    <property type="molecule type" value="Genomic_DNA"/>
</dbReference>
<evidence type="ECO:0000256" key="4">
    <source>
        <dbReference type="ARBA" id="ARBA00010441"/>
    </source>
</evidence>
<keyword evidence="8 18" id="KW-0812">Transmembrane</keyword>
<evidence type="ECO:0000256" key="2">
    <source>
        <dbReference type="ARBA" id="ARBA00001946"/>
    </source>
</evidence>
<evidence type="ECO:0000256" key="7">
    <source>
        <dbReference type="ARBA" id="ARBA00022679"/>
    </source>
</evidence>
<evidence type="ECO:0000256" key="3">
    <source>
        <dbReference type="ARBA" id="ARBA00004141"/>
    </source>
</evidence>
<evidence type="ECO:0000256" key="9">
    <source>
        <dbReference type="ARBA" id="ARBA00022723"/>
    </source>
</evidence>
<dbReference type="GO" id="GO:0003881">
    <property type="term" value="F:CDP-diacylglycerol-inositol 3-phosphatidyltransferase activity"/>
    <property type="evidence" value="ECO:0007669"/>
    <property type="project" value="UniProtKB-UniRule"/>
</dbReference>
<dbReference type="FunFam" id="1.20.120.1760:FF:000011">
    <property type="entry name" value="Cdp-diacylglycerol-inositol 3-phosphatidyltransferase pis"/>
    <property type="match status" value="1"/>
</dbReference>
<organism evidence="19 20">
    <name type="scientific">Tilletiaria anomala (strain ATCC 24038 / CBS 436.72 / UBC 951)</name>
    <dbReference type="NCBI Taxonomy" id="1037660"/>
    <lineage>
        <taxon>Eukaryota</taxon>
        <taxon>Fungi</taxon>
        <taxon>Dikarya</taxon>
        <taxon>Basidiomycota</taxon>
        <taxon>Ustilaginomycotina</taxon>
        <taxon>Exobasidiomycetes</taxon>
        <taxon>Georgefischeriales</taxon>
        <taxon>Tilletiariaceae</taxon>
        <taxon>Tilletiaria</taxon>
    </lineage>
</organism>
<keyword evidence="9" id="KW-0479">Metal-binding</keyword>
<evidence type="ECO:0000256" key="12">
    <source>
        <dbReference type="ARBA" id="ARBA00023098"/>
    </source>
</evidence>
<dbReference type="PROSITE" id="PS00379">
    <property type="entry name" value="CDP_ALCOHOL_P_TRANSF"/>
    <property type="match status" value="1"/>
</dbReference>
<dbReference type="Proteomes" id="UP000027361">
    <property type="component" value="Unassembled WGS sequence"/>
</dbReference>
<keyword evidence="14 16" id="KW-0594">Phospholipid biosynthesis</keyword>
<dbReference type="AlphaFoldDB" id="A0A066V771"/>
<dbReference type="OMA" id="AQTYSEN"/>
<keyword evidence="20" id="KW-1185">Reference proteome</keyword>
<dbReference type="GO" id="GO:0005794">
    <property type="term" value="C:Golgi apparatus"/>
    <property type="evidence" value="ECO:0007669"/>
    <property type="project" value="TreeGrafter"/>
</dbReference>
<dbReference type="PANTHER" id="PTHR15362:SF4">
    <property type="entry name" value="CDP-DIACYLGLYCEROL--INOSITOL 3-PHOSPHATIDYLTRANSFERASE"/>
    <property type="match status" value="1"/>
</dbReference>